<organism evidence="3 7">
    <name type="scientific">Bacillus siamensis</name>
    <dbReference type="NCBI Taxonomy" id="659243"/>
    <lineage>
        <taxon>Bacteria</taxon>
        <taxon>Bacillati</taxon>
        <taxon>Bacillota</taxon>
        <taxon>Bacilli</taxon>
        <taxon>Bacillales</taxon>
        <taxon>Bacillaceae</taxon>
        <taxon>Bacillus</taxon>
        <taxon>Bacillus amyloliquefaciens group</taxon>
    </lineage>
</organism>
<evidence type="ECO:0000313" key="4">
    <source>
        <dbReference type="EMBL" id="AUJ79327.1"/>
    </source>
</evidence>
<dbReference type="EMBL" id="CP025001">
    <property type="protein sequence ID" value="AUJ79323.1"/>
    <property type="molecule type" value="Genomic_DNA"/>
</dbReference>
<protein>
    <submittedName>
        <fullName evidence="3">Uncharacterized protein</fullName>
    </submittedName>
</protein>
<gene>
    <name evidence="2" type="ORF">CWD84_07415</name>
    <name evidence="3" type="ORF">CWD84_07695</name>
    <name evidence="4" type="ORF">CWD84_07975</name>
    <name evidence="5" type="ORF">CWD84_08255</name>
    <name evidence="6" type="ORF">CWD84_08535</name>
</gene>
<evidence type="ECO:0000313" key="2">
    <source>
        <dbReference type="EMBL" id="AUJ79319.1"/>
    </source>
</evidence>
<name>A0AAI8HSD8_9BACI</name>
<dbReference type="KEGG" id="bsia:CWD84_07415"/>
<dbReference type="KEGG" id="bsia:CWD84_07975"/>
<dbReference type="Proteomes" id="UP000234366">
    <property type="component" value="Chromosome"/>
</dbReference>
<dbReference type="KEGG" id="bsia:CWD84_08255"/>
<keyword evidence="7" id="KW-1185">Reference proteome</keyword>
<dbReference type="EMBL" id="CP025001">
    <property type="protein sequence ID" value="AUJ79335.1"/>
    <property type="molecule type" value="Genomic_DNA"/>
</dbReference>
<evidence type="ECO:0000313" key="5">
    <source>
        <dbReference type="EMBL" id="AUJ79331.1"/>
    </source>
</evidence>
<dbReference type="EMBL" id="CP025001">
    <property type="protein sequence ID" value="AUJ79331.1"/>
    <property type="molecule type" value="Genomic_DNA"/>
</dbReference>
<evidence type="ECO:0000313" key="7">
    <source>
        <dbReference type="Proteomes" id="UP000234366"/>
    </source>
</evidence>
<dbReference type="EMBL" id="CP025001">
    <property type="protein sequence ID" value="AUJ79319.1"/>
    <property type="molecule type" value="Genomic_DNA"/>
</dbReference>
<sequence length="65" mass="7359">MKGKRTENGDPPSANKHRFSKFRKQQKAPSANLPRGLGTTGFVVDFIVSRLVKKTSEKCNFFDMK</sequence>
<evidence type="ECO:0000313" key="6">
    <source>
        <dbReference type="EMBL" id="AUJ79335.1"/>
    </source>
</evidence>
<proteinExistence type="predicted"/>
<dbReference type="KEGG" id="bsia:CWD84_07695"/>
<dbReference type="KEGG" id="bsia:CWD84_08535"/>
<evidence type="ECO:0000313" key="3">
    <source>
        <dbReference type="EMBL" id="AUJ79323.1"/>
    </source>
</evidence>
<dbReference type="EMBL" id="CP025001">
    <property type="protein sequence ID" value="AUJ79327.1"/>
    <property type="molecule type" value="Genomic_DNA"/>
</dbReference>
<dbReference type="AlphaFoldDB" id="A0AAI8HSD8"/>
<feature type="region of interest" description="Disordered" evidence="1">
    <location>
        <begin position="1"/>
        <end position="34"/>
    </location>
</feature>
<evidence type="ECO:0000256" key="1">
    <source>
        <dbReference type="SAM" id="MobiDB-lite"/>
    </source>
</evidence>
<accession>A0AAI8HSD8</accession>
<feature type="compositionally biased region" description="Basic residues" evidence="1">
    <location>
        <begin position="15"/>
        <end position="26"/>
    </location>
</feature>
<reference evidence="3 7" key="1">
    <citation type="submission" date="2017-11" db="EMBL/GenBank/DDBJ databases">
        <title>Genome sequence and genome mining of multiple bioactive secondary metabolites from a deep sea-derived Bacillus siamensis SCSIO 05746.</title>
        <authorList>
            <person name="Pan H.-Q."/>
            <person name="Ju J.-H."/>
        </authorList>
    </citation>
    <scope>NUCLEOTIDE SEQUENCE [LARGE SCALE GENOMIC DNA]</scope>
    <source>
        <strain evidence="3 7">SCSIO 05746</strain>
    </source>
</reference>